<dbReference type="PANTHER" id="PTHR43161:SF12">
    <property type="entry name" value="L-ARABINITOL 4-DEHYDROGENASE"/>
    <property type="match status" value="1"/>
</dbReference>
<organism evidence="7 8">
    <name type="scientific">Vanrija albida</name>
    <dbReference type="NCBI Taxonomy" id="181172"/>
    <lineage>
        <taxon>Eukaryota</taxon>
        <taxon>Fungi</taxon>
        <taxon>Dikarya</taxon>
        <taxon>Basidiomycota</taxon>
        <taxon>Agaricomycotina</taxon>
        <taxon>Tremellomycetes</taxon>
        <taxon>Trichosporonales</taxon>
        <taxon>Trichosporonaceae</taxon>
        <taxon>Vanrija</taxon>
    </lineage>
</organism>
<comment type="caution">
    <text evidence="7">The sequence shown here is derived from an EMBL/GenBank/DDBJ whole genome shotgun (WGS) entry which is preliminary data.</text>
</comment>
<feature type="domain" description="Alcohol dehydrogenase-like N-terminal" evidence="6">
    <location>
        <begin position="65"/>
        <end position="182"/>
    </location>
</feature>
<keyword evidence="3" id="KW-0479">Metal-binding</keyword>
<dbReference type="InterPro" id="IPR013154">
    <property type="entry name" value="ADH-like_N"/>
</dbReference>
<dbReference type="Gene3D" id="3.40.50.720">
    <property type="entry name" value="NAD(P)-binding Rossmann-like Domain"/>
    <property type="match status" value="1"/>
</dbReference>
<dbReference type="GeneID" id="95988456"/>
<name>A0ABR3PTI0_9TREE</name>
<reference evidence="7 8" key="1">
    <citation type="submission" date="2023-08" db="EMBL/GenBank/DDBJ databases">
        <title>Annotated Genome Sequence of Vanrija albida AlHP1.</title>
        <authorList>
            <person name="Herzog R."/>
        </authorList>
    </citation>
    <scope>NUCLEOTIDE SEQUENCE [LARGE SCALE GENOMIC DNA]</scope>
    <source>
        <strain evidence="7 8">AlHP1</strain>
    </source>
</reference>
<dbReference type="InterPro" id="IPR036291">
    <property type="entry name" value="NAD(P)-bd_dom_sf"/>
</dbReference>
<comment type="cofactor">
    <cofactor evidence="1">
        <name>Zn(2+)</name>
        <dbReference type="ChEBI" id="CHEBI:29105"/>
    </cofactor>
</comment>
<dbReference type="PANTHER" id="PTHR43161">
    <property type="entry name" value="SORBITOL DEHYDROGENASE"/>
    <property type="match status" value="1"/>
</dbReference>
<keyword evidence="5" id="KW-0560">Oxidoreductase</keyword>
<comment type="similarity">
    <text evidence="2">Belongs to the zinc-containing alcohol dehydrogenase family.</text>
</comment>
<sequence length="384" mass="41067">MTVVAAPAPSAYEAHYDPKRVLKDPAFKLLSAGAPELDDPAANLACFYNEKHEVNMTNKPLPRAGAGECVVHVRATGICGSDVHFWKHGHIGPTMWVRDECGAGHESAGEIIEVGEGVTEFKVGDRVAIEAGVPCSLASCDPCRTGRYNACPRVVFFSTPPYHGTLTRFHAHPAAWLHRLPDNLSFEEGSVVEPLAVALAGLERAGARLGDPVVICGAGPIGLVTLLAAHASGCTPIAITDLIPSRLEFAKKLVPTVQTIQLSRDSTPEDNAEAIKTALGIQPRVALECTGFESSIRAAIFVFVIGVGPSEQSYPFGYCSANEIDLQFQYRYANQYPKAIRIVAGGLVNLKPLVTHRFALKDAVEAFHVAADPTQGAIKVQIQD</sequence>
<evidence type="ECO:0000256" key="5">
    <source>
        <dbReference type="ARBA" id="ARBA00023002"/>
    </source>
</evidence>
<dbReference type="CDD" id="cd05285">
    <property type="entry name" value="sorbitol_DH"/>
    <property type="match status" value="1"/>
</dbReference>
<dbReference type="RefSeq" id="XP_069205687.1">
    <property type="nucleotide sequence ID" value="XM_069355846.1"/>
</dbReference>
<evidence type="ECO:0000256" key="1">
    <source>
        <dbReference type="ARBA" id="ARBA00001947"/>
    </source>
</evidence>
<dbReference type="InterPro" id="IPR045306">
    <property type="entry name" value="SDH-like"/>
</dbReference>
<accession>A0ABR3PTI0</accession>
<keyword evidence="4" id="KW-0862">Zinc</keyword>
<dbReference type="Gene3D" id="3.90.180.10">
    <property type="entry name" value="Medium-chain alcohol dehydrogenases, catalytic domain"/>
    <property type="match status" value="1"/>
</dbReference>
<dbReference type="SUPFAM" id="SSF50129">
    <property type="entry name" value="GroES-like"/>
    <property type="match status" value="1"/>
</dbReference>
<evidence type="ECO:0000256" key="2">
    <source>
        <dbReference type="ARBA" id="ARBA00008072"/>
    </source>
</evidence>
<evidence type="ECO:0000256" key="3">
    <source>
        <dbReference type="ARBA" id="ARBA00022723"/>
    </source>
</evidence>
<dbReference type="Proteomes" id="UP001565368">
    <property type="component" value="Unassembled WGS sequence"/>
</dbReference>
<evidence type="ECO:0000313" key="7">
    <source>
        <dbReference type="EMBL" id="KAL1405743.1"/>
    </source>
</evidence>
<evidence type="ECO:0000313" key="8">
    <source>
        <dbReference type="Proteomes" id="UP001565368"/>
    </source>
</evidence>
<evidence type="ECO:0000256" key="4">
    <source>
        <dbReference type="ARBA" id="ARBA00022833"/>
    </source>
</evidence>
<keyword evidence="8" id="KW-1185">Reference proteome</keyword>
<proteinExistence type="inferred from homology"/>
<dbReference type="EMBL" id="JBBXJM010000006">
    <property type="protein sequence ID" value="KAL1405743.1"/>
    <property type="molecule type" value="Genomic_DNA"/>
</dbReference>
<dbReference type="InterPro" id="IPR011032">
    <property type="entry name" value="GroES-like_sf"/>
</dbReference>
<dbReference type="PROSITE" id="PS00059">
    <property type="entry name" value="ADH_ZINC"/>
    <property type="match status" value="1"/>
</dbReference>
<gene>
    <name evidence="7" type="ORF">Q8F55_007413</name>
</gene>
<evidence type="ECO:0000259" key="6">
    <source>
        <dbReference type="Pfam" id="PF08240"/>
    </source>
</evidence>
<dbReference type="InterPro" id="IPR002328">
    <property type="entry name" value="ADH_Zn_CS"/>
</dbReference>
<dbReference type="Pfam" id="PF08240">
    <property type="entry name" value="ADH_N"/>
    <property type="match status" value="1"/>
</dbReference>
<protein>
    <recommendedName>
        <fullName evidence="6">Alcohol dehydrogenase-like N-terminal domain-containing protein</fullName>
    </recommendedName>
</protein>
<dbReference type="SUPFAM" id="SSF51735">
    <property type="entry name" value="NAD(P)-binding Rossmann-fold domains"/>
    <property type="match status" value="1"/>
</dbReference>